<dbReference type="SUPFAM" id="SSF143422">
    <property type="entry name" value="Transposase IS200-like"/>
    <property type="match status" value="1"/>
</dbReference>
<dbReference type="SMART" id="SM01321">
    <property type="entry name" value="Y1_Tnp"/>
    <property type="match status" value="1"/>
</dbReference>
<dbReference type="OrthoDB" id="9788881at2"/>
<keyword evidence="3" id="KW-1185">Reference proteome</keyword>
<name>A0A1V4IYD0_9CLOT</name>
<dbReference type="GO" id="GO:0003677">
    <property type="term" value="F:DNA binding"/>
    <property type="evidence" value="ECO:0007669"/>
    <property type="project" value="InterPro"/>
</dbReference>
<evidence type="ECO:0000313" key="2">
    <source>
        <dbReference type="EMBL" id="OPJ64909.1"/>
    </source>
</evidence>
<dbReference type="GO" id="GO:0006313">
    <property type="term" value="P:DNA transposition"/>
    <property type="evidence" value="ECO:0007669"/>
    <property type="project" value="InterPro"/>
</dbReference>
<dbReference type="EMBL" id="MZGV01000002">
    <property type="protein sequence ID" value="OPJ64909.1"/>
    <property type="molecule type" value="Genomic_DNA"/>
</dbReference>
<sequence length="290" mass="34548">MSRKDRIIYDGAIYHIYQRGNNKEFIFRDSRIKQFLIETLVKYNKKFDYEILAYVIMDNHYHLLMKTNKSSISEIMFYVNNVLAKYINNLLNRSGHAFENRYKCKLVDTDGYLIWLLRYIHRNPVKARICKNVEEYKWSSNCYYQHSISSNINAMFILNMLGENKKMAMQRYLKLINTIGDEEDMNKDYEMTEDLLKPYALVSERNDTAIKNEFIKPYRKNMEQILETINVSDSILEDIRKGKRKRNLTPIKLQITRKAMEECYTVKEISDFLNVVPSAISKLLSRSKIS</sequence>
<dbReference type="AlphaFoldDB" id="A0A1V4IYD0"/>
<gene>
    <name evidence="2" type="ORF">CLORY_04180</name>
</gene>
<proteinExistence type="predicted"/>
<dbReference type="GO" id="GO:0004803">
    <property type="term" value="F:transposase activity"/>
    <property type="evidence" value="ECO:0007669"/>
    <property type="project" value="InterPro"/>
</dbReference>
<dbReference type="PANTHER" id="PTHR34322:SF2">
    <property type="entry name" value="TRANSPOSASE IS200-LIKE DOMAIN-CONTAINING PROTEIN"/>
    <property type="match status" value="1"/>
</dbReference>
<dbReference type="Gene3D" id="3.30.70.1290">
    <property type="entry name" value="Transposase IS200-like"/>
    <property type="match status" value="1"/>
</dbReference>
<accession>A0A1V4IYD0</accession>
<dbReference type="Pfam" id="PF01797">
    <property type="entry name" value="Y1_Tnp"/>
    <property type="match status" value="1"/>
</dbReference>
<dbReference type="InterPro" id="IPR036515">
    <property type="entry name" value="Transposase_17_sf"/>
</dbReference>
<comment type="caution">
    <text evidence="2">The sequence shown here is derived from an EMBL/GenBank/DDBJ whole genome shotgun (WGS) entry which is preliminary data.</text>
</comment>
<protein>
    <submittedName>
        <fullName evidence="2">Transposase IS200 like protein</fullName>
    </submittedName>
</protein>
<evidence type="ECO:0000313" key="3">
    <source>
        <dbReference type="Proteomes" id="UP000190080"/>
    </source>
</evidence>
<dbReference type="PANTHER" id="PTHR34322">
    <property type="entry name" value="TRANSPOSASE, Y1_TNP DOMAIN-CONTAINING"/>
    <property type="match status" value="1"/>
</dbReference>
<dbReference type="STRING" id="1450648.CLORY_04180"/>
<dbReference type="RefSeq" id="WP_079421874.1">
    <property type="nucleotide sequence ID" value="NZ_MZGV01000002.1"/>
</dbReference>
<dbReference type="Proteomes" id="UP000190080">
    <property type="component" value="Unassembled WGS sequence"/>
</dbReference>
<organism evidence="2 3">
    <name type="scientific">Clostridium oryzae</name>
    <dbReference type="NCBI Taxonomy" id="1450648"/>
    <lineage>
        <taxon>Bacteria</taxon>
        <taxon>Bacillati</taxon>
        <taxon>Bacillota</taxon>
        <taxon>Clostridia</taxon>
        <taxon>Eubacteriales</taxon>
        <taxon>Clostridiaceae</taxon>
        <taxon>Clostridium</taxon>
    </lineage>
</organism>
<dbReference type="InterPro" id="IPR002686">
    <property type="entry name" value="Transposase_17"/>
</dbReference>
<reference evidence="2 3" key="1">
    <citation type="submission" date="2017-03" db="EMBL/GenBank/DDBJ databases">
        <title>Genome sequence of Clostridium oryzae DSM 28571.</title>
        <authorList>
            <person name="Poehlein A."/>
            <person name="Daniel R."/>
        </authorList>
    </citation>
    <scope>NUCLEOTIDE SEQUENCE [LARGE SCALE GENOMIC DNA]</scope>
    <source>
        <strain evidence="2 3">DSM 28571</strain>
    </source>
</reference>
<feature type="domain" description="Transposase IS200-like" evidence="1">
    <location>
        <begin position="9"/>
        <end position="123"/>
    </location>
</feature>
<evidence type="ECO:0000259" key="1">
    <source>
        <dbReference type="SMART" id="SM01321"/>
    </source>
</evidence>